<dbReference type="Proteomes" id="UP001314205">
    <property type="component" value="Unassembled WGS sequence"/>
</dbReference>
<keyword evidence="4" id="KW-1185">Reference proteome</keyword>
<sequence>MSVRMHNTTPASIMNSNDSDKSFTKKSLISLECKKSIDKIYELMKKLSKVDSSDSSTSKCELSLTNESNLHPLKGKSFTLQISDSGTSLKHQLTSSNPSIYSFKETNNSAEVPTLKNVTVKTTTAEANIIPKVVISSKSHIQKLDKNESKSVKKLTINTPESIPKNPLKAISHLINEFDLIQKNKQGTITEAIENKRTMNVDIDGKSFTRHKKVSHYENQTKVIPNKITIPNDRKTQSKLSVNRGKIINQQIAVDDKNIENRKKITDIVDDALREARGEAVRGPSKPYTRLDSLSQPKRLNINSQNEGVKLRHGKNTVPDKLSHSRFAAPQILEKSVVSTPAYIKLRQKRNQQENVTASNSKSPQNLTITEKPTRQKRTISNFPIDNAIPPINTPSYKQRNVPENSRSLKKAMPIESLNLKKHNRQLSLTQTAASSNLLQKTHKSHFIPTPNFSQQSRDPTLGISSNFVSQEPTEIKLPVRNELAAPLMVHNEFIKVPTLLNEANNFTLSKNLSKDNELVSICSDYDVVDILEDKDVLTAVSSIPTQNKSEQSKETKGNEKLDVIVSKTVFPEHDNDGIKHLEKALYRQMSEGVFQKRLKIKNLTLTPKPSMDQVFLLQCGDANSLLVKSCIAQNNYPNGDKVQLSKLSKSYLDWSNPTIPINIATIGYSFPKFKSIKCGSNTQIKFITNEEAGLPLTTKGLKNSNDEKGIQTLQLDKGGIHIDVGFSTAGLTKITETIVNGCTDLPVPLINNNRNAQSENINITNESENVTNTTSLDILAELLGEIEKIAKYQSLKANDEEKIETKQPYNPSADLNCFVPDELTAFCLNRNVITSKDQSSTLESEVIRKNDNLSDVTQKIIKVANIIEPKYVDKEVTVTIYNECINAFTDVPSQLSIPKEEHRNASKPFTGTISEPSNHSLVSLYDYRTLYLNKIKDMTYIQSFNQTKQSDDSMENYGQYVDGKGNEDSTCLKNQKVFNSMLRIKRDILVTIYSILVFTVFAALSLSEFIY</sequence>
<dbReference type="EMBL" id="CAVLGL010000024">
    <property type="protein sequence ID" value="CAK1580810.1"/>
    <property type="molecule type" value="Genomic_DNA"/>
</dbReference>
<protein>
    <submittedName>
        <fullName evidence="3">Uncharacterized protein</fullName>
    </submittedName>
</protein>
<proteinExistence type="predicted"/>
<accession>A0AAV1KEM6</accession>
<name>A0AAV1KEM6_9NEOP</name>
<feature type="region of interest" description="Disordered" evidence="1">
    <location>
        <begin position="1"/>
        <end position="21"/>
    </location>
</feature>
<evidence type="ECO:0000313" key="4">
    <source>
        <dbReference type="Proteomes" id="UP001314205"/>
    </source>
</evidence>
<gene>
    <name evidence="3" type="ORF">PARMNEM_LOCUS2555</name>
</gene>
<keyword evidence="2" id="KW-0812">Transmembrane</keyword>
<feature type="compositionally biased region" description="Polar residues" evidence="1">
    <location>
        <begin position="1"/>
        <end position="17"/>
    </location>
</feature>
<organism evidence="3 4">
    <name type="scientific">Parnassius mnemosyne</name>
    <name type="common">clouded apollo</name>
    <dbReference type="NCBI Taxonomy" id="213953"/>
    <lineage>
        <taxon>Eukaryota</taxon>
        <taxon>Metazoa</taxon>
        <taxon>Ecdysozoa</taxon>
        <taxon>Arthropoda</taxon>
        <taxon>Hexapoda</taxon>
        <taxon>Insecta</taxon>
        <taxon>Pterygota</taxon>
        <taxon>Neoptera</taxon>
        <taxon>Endopterygota</taxon>
        <taxon>Lepidoptera</taxon>
        <taxon>Glossata</taxon>
        <taxon>Ditrysia</taxon>
        <taxon>Papilionoidea</taxon>
        <taxon>Papilionidae</taxon>
        <taxon>Parnassiinae</taxon>
        <taxon>Parnassini</taxon>
        <taxon>Parnassius</taxon>
        <taxon>Driopa</taxon>
    </lineage>
</organism>
<keyword evidence="2" id="KW-1133">Transmembrane helix</keyword>
<dbReference type="AlphaFoldDB" id="A0AAV1KEM6"/>
<comment type="caution">
    <text evidence="3">The sequence shown here is derived from an EMBL/GenBank/DDBJ whole genome shotgun (WGS) entry which is preliminary data.</text>
</comment>
<keyword evidence="2" id="KW-0472">Membrane</keyword>
<evidence type="ECO:0000313" key="3">
    <source>
        <dbReference type="EMBL" id="CAK1580810.1"/>
    </source>
</evidence>
<evidence type="ECO:0000256" key="1">
    <source>
        <dbReference type="SAM" id="MobiDB-lite"/>
    </source>
</evidence>
<reference evidence="3 4" key="1">
    <citation type="submission" date="2023-11" db="EMBL/GenBank/DDBJ databases">
        <authorList>
            <person name="Hedman E."/>
            <person name="Englund M."/>
            <person name="Stromberg M."/>
            <person name="Nyberg Akerstrom W."/>
            <person name="Nylinder S."/>
            <person name="Jareborg N."/>
            <person name="Kallberg Y."/>
            <person name="Kronander E."/>
        </authorList>
    </citation>
    <scope>NUCLEOTIDE SEQUENCE [LARGE SCALE GENOMIC DNA]</scope>
</reference>
<feature type="transmembrane region" description="Helical" evidence="2">
    <location>
        <begin position="989"/>
        <end position="1011"/>
    </location>
</feature>
<evidence type="ECO:0000256" key="2">
    <source>
        <dbReference type="SAM" id="Phobius"/>
    </source>
</evidence>